<dbReference type="RefSeq" id="WP_002443613.1">
    <property type="nucleotide sequence ID" value="NC_017910.1"/>
</dbReference>
<evidence type="ECO:0000259" key="6">
    <source>
        <dbReference type="PROSITE" id="PS51900"/>
    </source>
</evidence>
<organism evidence="7 8">
    <name type="scientific">Shimwellia blattae (strain ATCC 29907 / DSM 4481 / JCM 1650 / NBRC 105725 / CDC 9005-74)</name>
    <name type="common">Escherichia blattae</name>
    <dbReference type="NCBI Taxonomy" id="630626"/>
    <lineage>
        <taxon>Bacteria</taxon>
        <taxon>Pseudomonadati</taxon>
        <taxon>Pseudomonadota</taxon>
        <taxon>Gammaproteobacteria</taxon>
        <taxon>Enterobacterales</taxon>
        <taxon>Enterobacteriaceae</taxon>
        <taxon>Shimwellia</taxon>
    </lineage>
</organism>
<accession>I2B9H7</accession>
<name>I2B9H7_SHIBC</name>
<keyword evidence="2 4" id="KW-0238">DNA-binding</keyword>
<proteinExistence type="predicted"/>
<sequence length="414" mass="47502">MAAVLPTGVEIHSDKIRLNFLYRGIRCREVLKGWEVTKTNIRKAGNLRHLIISQIQNGTFNYRDHFPESPAARRFGTTLQVHTWGELVNLWLTTKEEDISFSTLCKIRAQLVSINQIIAPGTEISAIRHSDILRYRKALLHGENFYPDNSRRKRKGRSAETVDNYISLVCQILRFAYRSKFINDKPFEFIPKLRKDRNKPEPLMREEYEQLLAALSGQDNNLWKFAINSGIRHGELAALAWGDVNLDAGTVHICRNLTNQNQFVRPKTRAGDRVITLLAPALEALKAQFVLTGHLPETAIEFVTREVGKTRPQKQRFVFLPGMKTRRPGQYFQVQSVAQRWNAAVKKSGIRRRAPYQTRHTFACWLLSAGANPSFIASQLGHEDAQMVYRVYSSWIQAFDGDQVAQMNERLWGV</sequence>
<dbReference type="PANTHER" id="PTHR30349">
    <property type="entry name" value="PHAGE INTEGRASE-RELATED"/>
    <property type="match status" value="1"/>
</dbReference>
<dbReference type="PROSITE" id="PS51898">
    <property type="entry name" value="TYR_RECOMBINASE"/>
    <property type="match status" value="1"/>
</dbReference>
<dbReference type="KEGG" id="ebt:EBL_c20900"/>
<keyword evidence="1" id="KW-0229">DNA integration</keyword>
<evidence type="ECO:0000256" key="1">
    <source>
        <dbReference type="ARBA" id="ARBA00022908"/>
    </source>
</evidence>
<dbReference type="PANTHER" id="PTHR30349:SF36">
    <property type="entry name" value="PROPHAGE INTEGRASE INTR-RELATED"/>
    <property type="match status" value="1"/>
</dbReference>
<dbReference type="InterPro" id="IPR022000">
    <property type="entry name" value="Min27-like_integrase_DNA_bind"/>
</dbReference>
<dbReference type="HOGENOM" id="CLU_027562_8_1_6"/>
<dbReference type="InterPro" id="IPR044068">
    <property type="entry name" value="CB"/>
</dbReference>
<dbReference type="OrthoDB" id="5391994at2"/>
<dbReference type="GO" id="GO:0006310">
    <property type="term" value="P:DNA recombination"/>
    <property type="evidence" value="ECO:0007669"/>
    <property type="project" value="UniProtKB-KW"/>
</dbReference>
<dbReference type="Gene3D" id="1.10.443.10">
    <property type="entry name" value="Intergrase catalytic core"/>
    <property type="match status" value="1"/>
</dbReference>
<dbReference type="EMBL" id="CP001560">
    <property type="protein sequence ID" value="AFJ47181.1"/>
    <property type="molecule type" value="Genomic_DNA"/>
</dbReference>
<keyword evidence="8" id="KW-1185">Reference proteome</keyword>
<accession>K6WKK0</accession>
<gene>
    <name evidence="7" type="ordered locus">EBL_c20900</name>
</gene>
<dbReference type="Pfam" id="PF12167">
    <property type="entry name" value="Arm-DNA-bind_2"/>
    <property type="match status" value="1"/>
</dbReference>
<dbReference type="InterPro" id="IPR013762">
    <property type="entry name" value="Integrase-like_cat_sf"/>
</dbReference>
<evidence type="ECO:0000256" key="2">
    <source>
        <dbReference type="ARBA" id="ARBA00023125"/>
    </source>
</evidence>
<protein>
    <submittedName>
        <fullName evidence="7">Putative phage integrase</fullName>
    </submittedName>
</protein>
<dbReference type="GO" id="GO:0015074">
    <property type="term" value="P:DNA integration"/>
    <property type="evidence" value="ECO:0007669"/>
    <property type="project" value="UniProtKB-KW"/>
</dbReference>
<dbReference type="STRING" id="630626.EBL_c20900"/>
<dbReference type="PROSITE" id="PS51900">
    <property type="entry name" value="CB"/>
    <property type="match status" value="1"/>
</dbReference>
<dbReference type="InterPro" id="IPR010998">
    <property type="entry name" value="Integrase_recombinase_N"/>
</dbReference>
<evidence type="ECO:0000259" key="5">
    <source>
        <dbReference type="PROSITE" id="PS51898"/>
    </source>
</evidence>
<dbReference type="Pfam" id="PF00589">
    <property type="entry name" value="Phage_integrase"/>
    <property type="match status" value="1"/>
</dbReference>
<evidence type="ECO:0000256" key="4">
    <source>
        <dbReference type="PROSITE-ProRule" id="PRU01248"/>
    </source>
</evidence>
<dbReference type="SUPFAM" id="SSF56349">
    <property type="entry name" value="DNA breaking-rejoining enzymes"/>
    <property type="match status" value="1"/>
</dbReference>
<dbReference type="AlphaFoldDB" id="I2B9H7"/>
<dbReference type="Gene3D" id="1.10.150.130">
    <property type="match status" value="1"/>
</dbReference>
<feature type="domain" description="Tyr recombinase" evidence="5">
    <location>
        <begin position="198"/>
        <end position="406"/>
    </location>
</feature>
<reference evidence="7 8" key="1">
    <citation type="journal article" date="2012" name="J. Bacteriol.">
        <title>Complete genome sequence of the B12-producing Shimwellia blattae strain DSM 4481, isolated from a cockroach.</title>
        <authorList>
            <person name="Brzuszkiewicz E."/>
            <person name="Waschkowitz T."/>
            <person name="Wiezer A."/>
            <person name="Daniel R."/>
        </authorList>
    </citation>
    <scope>NUCLEOTIDE SEQUENCE [LARGE SCALE GENOMIC DNA]</scope>
    <source>
        <strain evidence="8">ATCC 29907 / DSM 4481 / JCM 1650 / NBRC 105725 / CDC 9005-74</strain>
    </source>
</reference>
<dbReference type="GO" id="GO:0003677">
    <property type="term" value="F:DNA binding"/>
    <property type="evidence" value="ECO:0007669"/>
    <property type="project" value="UniProtKB-UniRule"/>
</dbReference>
<dbReference type="InterPro" id="IPR011010">
    <property type="entry name" value="DNA_brk_join_enz"/>
</dbReference>
<feature type="domain" description="Core-binding (CB)" evidence="6">
    <location>
        <begin position="82"/>
        <end position="177"/>
    </location>
</feature>
<keyword evidence="3" id="KW-0233">DNA recombination</keyword>
<dbReference type="CDD" id="cd01189">
    <property type="entry name" value="INT_ICEBs1_C_like"/>
    <property type="match status" value="1"/>
</dbReference>
<dbReference type="eggNOG" id="COG0582">
    <property type="taxonomic scope" value="Bacteria"/>
</dbReference>
<dbReference type="Proteomes" id="UP000001955">
    <property type="component" value="Chromosome"/>
</dbReference>
<dbReference type="InterPro" id="IPR050090">
    <property type="entry name" value="Tyrosine_recombinase_XerCD"/>
</dbReference>
<evidence type="ECO:0000256" key="3">
    <source>
        <dbReference type="ARBA" id="ARBA00023172"/>
    </source>
</evidence>
<dbReference type="PATRIC" id="fig|630626.3.peg.2030"/>
<evidence type="ECO:0000313" key="7">
    <source>
        <dbReference type="EMBL" id="AFJ47181.1"/>
    </source>
</evidence>
<evidence type="ECO:0000313" key="8">
    <source>
        <dbReference type="Proteomes" id="UP000001955"/>
    </source>
</evidence>
<dbReference type="InterPro" id="IPR002104">
    <property type="entry name" value="Integrase_catalytic"/>
</dbReference>